<protein>
    <submittedName>
        <fullName evidence="1">Uncharacterized protein</fullName>
    </submittedName>
</protein>
<comment type="caution">
    <text evidence="1">The sequence shown here is derived from an EMBL/GenBank/DDBJ whole genome shotgun (WGS) entry which is preliminary data.</text>
</comment>
<accession>A0A1Y3APB2</accession>
<organism evidence="1 2">
    <name type="scientific">Euroglyphus maynei</name>
    <name type="common">Mayne's house dust mite</name>
    <dbReference type="NCBI Taxonomy" id="6958"/>
    <lineage>
        <taxon>Eukaryota</taxon>
        <taxon>Metazoa</taxon>
        <taxon>Ecdysozoa</taxon>
        <taxon>Arthropoda</taxon>
        <taxon>Chelicerata</taxon>
        <taxon>Arachnida</taxon>
        <taxon>Acari</taxon>
        <taxon>Acariformes</taxon>
        <taxon>Sarcoptiformes</taxon>
        <taxon>Astigmata</taxon>
        <taxon>Psoroptidia</taxon>
        <taxon>Analgoidea</taxon>
        <taxon>Pyroglyphidae</taxon>
        <taxon>Pyroglyphinae</taxon>
        <taxon>Euroglyphus</taxon>
    </lineage>
</organism>
<dbReference type="Proteomes" id="UP000194236">
    <property type="component" value="Unassembled WGS sequence"/>
</dbReference>
<keyword evidence="2" id="KW-1185">Reference proteome</keyword>
<feature type="non-terminal residue" evidence="1">
    <location>
        <position position="90"/>
    </location>
</feature>
<proteinExistence type="predicted"/>
<feature type="non-terminal residue" evidence="1">
    <location>
        <position position="1"/>
    </location>
</feature>
<reference evidence="1 2" key="1">
    <citation type="submission" date="2017-03" db="EMBL/GenBank/DDBJ databases">
        <title>Genome Survey of Euroglyphus maynei.</title>
        <authorList>
            <person name="Arlian L.G."/>
            <person name="Morgan M.S."/>
            <person name="Rider S.D."/>
        </authorList>
    </citation>
    <scope>NUCLEOTIDE SEQUENCE [LARGE SCALE GENOMIC DNA]</scope>
    <source>
        <strain evidence="1">Arlian Lab</strain>
        <tissue evidence="1">Whole body</tissue>
    </source>
</reference>
<evidence type="ECO:0000313" key="2">
    <source>
        <dbReference type="Proteomes" id="UP000194236"/>
    </source>
</evidence>
<dbReference type="AlphaFoldDB" id="A0A1Y3APB2"/>
<sequence length="90" mass="12109">RFRKLIPIGFGYIDCRSTRCRGWWPWCWCIDQRWWSDWYRFCWRFRKFIPIWFGYIGCRSTWSRSWWPWCWYIDQRWWWSWYWFRKLIPI</sequence>
<evidence type="ECO:0000313" key="1">
    <source>
        <dbReference type="EMBL" id="OTF70270.1"/>
    </source>
</evidence>
<name>A0A1Y3APB2_EURMA</name>
<dbReference type="EMBL" id="MUJZ01066452">
    <property type="protein sequence ID" value="OTF70270.1"/>
    <property type="molecule type" value="Genomic_DNA"/>
</dbReference>
<gene>
    <name evidence="1" type="ORF">BLA29_015192</name>
</gene>